<organism evidence="1 2">
    <name type="scientific">Pleurodeles waltl</name>
    <name type="common">Iberian ribbed newt</name>
    <dbReference type="NCBI Taxonomy" id="8319"/>
    <lineage>
        <taxon>Eukaryota</taxon>
        <taxon>Metazoa</taxon>
        <taxon>Chordata</taxon>
        <taxon>Craniata</taxon>
        <taxon>Vertebrata</taxon>
        <taxon>Euteleostomi</taxon>
        <taxon>Amphibia</taxon>
        <taxon>Batrachia</taxon>
        <taxon>Caudata</taxon>
        <taxon>Salamandroidea</taxon>
        <taxon>Salamandridae</taxon>
        <taxon>Pleurodelinae</taxon>
        <taxon>Pleurodeles</taxon>
    </lineage>
</organism>
<gene>
    <name evidence="1" type="ORF">NDU88_002387</name>
</gene>
<dbReference type="Proteomes" id="UP001066276">
    <property type="component" value="Chromosome 12"/>
</dbReference>
<protein>
    <submittedName>
        <fullName evidence="1">Uncharacterized protein</fullName>
    </submittedName>
</protein>
<dbReference type="EMBL" id="JANPWB010000016">
    <property type="protein sequence ID" value="KAJ1082219.1"/>
    <property type="molecule type" value="Genomic_DNA"/>
</dbReference>
<name>A0AAV7KVZ6_PLEWA</name>
<evidence type="ECO:0000313" key="1">
    <source>
        <dbReference type="EMBL" id="KAJ1082219.1"/>
    </source>
</evidence>
<reference evidence="1" key="1">
    <citation type="journal article" date="2022" name="bioRxiv">
        <title>Sequencing and chromosome-scale assembly of the giantPleurodeles waltlgenome.</title>
        <authorList>
            <person name="Brown T."/>
            <person name="Elewa A."/>
            <person name="Iarovenko S."/>
            <person name="Subramanian E."/>
            <person name="Araus A.J."/>
            <person name="Petzold A."/>
            <person name="Susuki M."/>
            <person name="Suzuki K.-i.T."/>
            <person name="Hayashi T."/>
            <person name="Toyoda A."/>
            <person name="Oliveira C."/>
            <person name="Osipova E."/>
            <person name="Leigh N.D."/>
            <person name="Simon A."/>
            <person name="Yun M.H."/>
        </authorList>
    </citation>
    <scope>NUCLEOTIDE SEQUENCE</scope>
    <source>
        <strain evidence="1">20211129_DDA</strain>
        <tissue evidence="1">Liver</tissue>
    </source>
</reference>
<keyword evidence="2" id="KW-1185">Reference proteome</keyword>
<dbReference type="AlphaFoldDB" id="A0AAV7KVZ6"/>
<sequence length="101" mass="11347">MEPIRLVCTTPTTHSATSRRSQMVDLAPQAHQGRTKTKALRRKVWFSGMDRICGTHLSLDFGSYPGGTSTVVIIEDHSEYLVVEVMHSTAFKVVRPMMEKL</sequence>
<proteinExistence type="predicted"/>
<evidence type="ECO:0000313" key="2">
    <source>
        <dbReference type="Proteomes" id="UP001066276"/>
    </source>
</evidence>
<accession>A0AAV7KVZ6</accession>
<comment type="caution">
    <text evidence="1">The sequence shown here is derived from an EMBL/GenBank/DDBJ whole genome shotgun (WGS) entry which is preliminary data.</text>
</comment>